<dbReference type="PANTHER" id="PTHR10742">
    <property type="entry name" value="FLAVIN MONOAMINE OXIDASE"/>
    <property type="match status" value="1"/>
</dbReference>
<dbReference type="PRINTS" id="PR00757">
    <property type="entry name" value="AMINEOXDASEF"/>
</dbReference>
<comment type="cofactor">
    <cofactor evidence="1">
        <name>FAD</name>
        <dbReference type="ChEBI" id="CHEBI:57692"/>
    </cofactor>
</comment>
<dbReference type="GO" id="GO:0050660">
    <property type="term" value="F:flavin adenine dinucleotide binding"/>
    <property type="evidence" value="ECO:0007669"/>
    <property type="project" value="UniProtKB-ARBA"/>
</dbReference>
<keyword evidence="4" id="KW-0285">Flavoprotein</keyword>
<dbReference type="InterPro" id="IPR002937">
    <property type="entry name" value="Amino_oxidase"/>
</dbReference>
<sequence>MAPSRKQEMGSQLFPLALLAAAHLLSAAAAAGPSVIVIGAGFSGISAAKTLSDAGITNLLILEATNRIGGRICKVPFAGINVEKGANWVEGVNGDQVNPIWTLANQLGLRKFYSNYDNLSSNTYKEEGGIYQHVTVQQIIDTADKVEAAGEKYSESLPVSGRGDISILAAQRLQNHVPSAALEMVIDYYKFDYEFAEPPRVTSLQNTVPLPTFANFGEDVYFVADQRGYEIVVHNTAHQFLKTTKDGVIVDPRLQLNKVVRRIQHYESGVTVTTEDGSVYKADYVVVSVSLGVLQSNLIQFMPTLPHWKLLAIYEFDMAVYTKIFLKFPYSFWPAGNGTQFFLYASDRRGYYPVWQHFEVEYPGAHVLLVTVTDEESRRIEQQPDSLTKSEAMEVLRAMFGKNIPEASDILVPRWWSDRFYRGTFSNWPIGVNRYEYDQIRAPVGRIYFTGEHTSEHYNGYVHGAYLAGIDSANILIKCIKTGNCKYEVKEKDAVN</sequence>
<dbReference type="Pfam" id="PF01593">
    <property type="entry name" value="Amino_oxidase"/>
    <property type="match status" value="1"/>
</dbReference>
<feature type="domain" description="Amine oxidase" evidence="10">
    <location>
        <begin position="42"/>
        <end position="476"/>
    </location>
</feature>
<dbReference type="InterPro" id="IPR050281">
    <property type="entry name" value="Flavin_monoamine_oxidase"/>
</dbReference>
<evidence type="ECO:0000256" key="6">
    <source>
        <dbReference type="ARBA" id="ARBA00022946"/>
    </source>
</evidence>
<dbReference type="EMBL" id="KZ451955">
    <property type="protein sequence ID" value="PKA58212.1"/>
    <property type="molecule type" value="Genomic_DNA"/>
</dbReference>
<dbReference type="AlphaFoldDB" id="A0A2I0ARP7"/>
<feature type="binding site" evidence="8">
    <location>
        <begin position="63"/>
        <end position="64"/>
    </location>
    <ligand>
        <name>FAD</name>
        <dbReference type="ChEBI" id="CHEBI:57692"/>
    </ligand>
</feature>
<keyword evidence="6" id="KW-0809">Transit peptide</keyword>
<dbReference type="STRING" id="1088818.A0A2I0ARP7"/>
<reference evidence="11 12" key="1">
    <citation type="journal article" date="2017" name="Nature">
        <title>The Apostasia genome and the evolution of orchids.</title>
        <authorList>
            <person name="Zhang G.Q."/>
            <person name="Liu K.W."/>
            <person name="Li Z."/>
            <person name="Lohaus R."/>
            <person name="Hsiao Y.Y."/>
            <person name="Niu S.C."/>
            <person name="Wang J.Y."/>
            <person name="Lin Y.C."/>
            <person name="Xu Q."/>
            <person name="Chen L.J."/>
            <person name="Yoshida K."/>
            <person name="Fujiwara S."/>
            <person name="Wang Z.W."/>
            <person name="Zhang Y.Q."/>
            <person name="Mitsuda N."/>
            <person name="Wang M."/>
            <person name="Liu G.H."/>
            <person name="Pecoraro L."/>
            <person name="Huang H.X."/>
            <person name="Xiao X.J."/>
            <person name="Lin M."/>
            <person name="Wu X.Y."/>
            <person name="Wu W.L."/>
            <person name="Chen Y.Y."/>
            <person name="Chang S.B."/>
            <person name="Sakamoto S."/>
            <person name="Ohme-Takagi M."/>
            <person name="Yagi M."/>
            <person name="Zeng S.J."/>
            <person name="Shen C.Y."/>
            <person name="Yeh C.M."/>
            <person name="Luo Y.B."/>
            <person name="Tsai W.C."/>
            <person name="Van de Peer Y."/>
            <person name="Liu Z.J."/>
        </authorList>
    </citation>
    <scope>NUCLEOTIDE SEQUENCE [LARGE SCALE GENOMIC DNA]</scope>
    <source>
        <strain evidence="12">cv. Shenzhen</strain>
        <tissue evidence="11">Stem</tissue>
    </source>
</reference>
<evidence type="ECO:0000256" key="4">
    <source>
        <dbReference type="ARBA" id="ARBA00022630"/>
    </source>
</evidence>
<protein>
    <submittedName>
        <fullName evidence="11">Polyamine oxidase</fullName>
        <ecNumber evidence="11">1.5.3.14</ecNumber>
    </submittedName>
</protein>
<feature type="signal peptide" evidence="9">
    <location>
        <begin position="1"/>
        <end position="30"/>
    </location>
</feature>
<proteinExistence type="inferred from homology"/>
<dbReference type="Gene3D" id="3.90.660.10">
    <property type="match status" value="1"/>
</dbReference>
<evidence type="ECO:0000313" key="11">
    <source>
        <dbReference type="EMBL" id="PKA58212.1"/>
    </source>
</evidence>
<dbReference type="InterPro" id="IPR001613">
    <property type="entry name" value="Flavin_amine_oxidase"/>
</dbReference>
<dbReference type="GO" id="GO:0048046">
    <property type="term" value="C:apoplast"/>
    <property type="evidence" value="ECO:0007669"/>
    <property type="project" value="UniProtKB-ARBA"/>
</dbReference>
<feature type="binding site" evidence="8">
    <location>
        <position position="43"/>
    </location>
    <ligand>
        <name>FAD</name>
        <dbReference type="ChEBI" id="CHEBI:57692"/>
    </ligand>
</feature>
<keyword evidence="5" id="KW-0274">FAD</keyword>
<dbReference type="GO" id="GO:0006598">
    <property type="term" value="P:polyamine catabolic process"/>
    <property type="evidence" value="ECO:0007669"/>
    <property type="project" value="TreeGrafter"/>
</dbReference>
<keyword evidence="7 11" id="KW-0560">Oxidoreductase</keyword>
<accession>A0A2I0ARP7</accession>
<dbReference type="PANTHER" id="PTHR10742:SF313">
    <property type="entry name" value="AMINE OXIDASE"/>
    <property type="match status" value="1"/>
</dbReference>
<dbReference type="FunFam" id="3.90.660.10:FF:000012">
    <property type="entry name" value="Polyamine oxidase 1"/>
    <property type="match status" value="1"/>
</dbReference>
<evidence type="ECO:0000313" key="12">
    <source>
        <dbReference type="Proteomes" id="UP000236161"/>
    </source>
</evidence>
<dbReference type="Proteomes" id="UP000236161">
    <property type="component" value="Unassembled WGS sequence"/>
</dbReference>
<evidence type="ECO:0000256" key="2">
    <source>
        <dbReference type="ARBA" id="ARBA00004723"/>
    </source>
</evidence>
<dbReference type="GO" id="GO:0052900">
    <property type="term" value="F:spermine oxidase (propane-1,3-diamine-forming) activity"/>
    <property type="evidence" value="ECO:0007669"/>
    <property type="project" value="UniProtKB-EC"/>
</dbReference>
<keyword evidence="12" id="KW-1185">Reference proteome</keyword>
<dbReference type="SUPFAM" id="SSF54373">
    <property type="entry name" value="FAD-linked reductases, C-terminal domain"/>
    <property type="match status" value="1"/>
</dbReference>
<evidence type="ECO:0000256" key="9">
    <source>
        <dbReference type="SAM" id="SignalP"/>
    </source>
</evidence>
<evidence type="ECO:0000256" key="1">
    <source>
        <dbReference type="ARBA" id="ARBA00001974"/>
    </source>
</evidence>
<comment type="similarity">
    <text evidence="3">Belongs to the flavin monoamine oxidase family.</text>
</comment>
<dbReference type="OrthoDB" id="5046242at2759"/>
<gene>
    <name evidence="11" type="primary">PAO</name>
    <name evidence="11" type="ORF">AXF42_Ash012935</name>
</gene>
<organism evidence="11 12">
    <name type="scientific">Apostasia shenzhenica</name>
    <dbReference type="NCBI Taxonomy" id="1088818"/>
    <lineage>
        <taxon>Eukaryota</taxon>
        <taxon>Viridiplantae</taxon>
        <taxon>Streptophyta</taxon>
        <taxon>Embryophyta</taxon>
        <taxon>Tracheophyta</taxon>
        <taxon>Spermatophyta</taxon>
        <taxon>Magnoliopsida</taxon>
        <taxon>Liliopsida</taxon>
        <taxon>Asparagales</taxon>
        <taxon>Orchidaceae</taxon>
        <taxon>Apostasioideae</taxon>
        <taxon>Apostasia</taxon>
    </lineage>
</organism>
<comment type="pathway">
    <text evidence="2">Amine and polyamine degradation; spermine degradation.</text>
</comment>
<dbReference type="InterPro" id="IPR036188">
    <property type="entry name" value="FAD/NAD-bd_sf"/>
</dbReference>
<dbReference type="SUPFAM" id="SSF51905">
    <property type="entry name" value="FAD/NAD(P)-binding domain"/>
    <property type="match status" value="1"/>
</dbReference>
<evidence type="ECO:0000259" key="10">
    <source>
        <dbReference type="Pfam" id="PF01593"/>
    </source>
</evidence>
<name>A0A2I0ARP7_9ASPA</name>
<evidence type="ECO:0000256" key="3">
    <source>
        <dbReference type="ARBA" id="ARBA00005995"/>
    </source>
</evidence>
<evidence type="ECO:0000256" key="8">
    <source>
        <dbReference type="PIRSR" id="PIRSR601613-1"/>
    </source>
</evidence>
<feature type="binding site" evidence="8">
    <location>
        <position position="260"/>
    </location>
    <ligand>
        <name>FAD</name>
        <dbReference type="ChEBI" id="CHEBI:57692"/>
    </ligand>
</feature>
<keyword evidence="9" id="KW-0732">Signal</keyword>
<evidence type="ECO:0000256" key="5">
    <source>
        <dbReference type="ARBA" id="ARBA00022827"/>
    </source>
</evidence>
<evidence type="ECO:0000256" key="7">
    <source>
        <dbReference type="ARBA" id="ARBA00023002"/>
    </source>
</evidence>
<dbReference type="EC" id="1.5.3.14" evidence="11"/>
<dbReference type="Gene3D" id="3.50.50.60">
    <property type="entry name" value="FAD/NAD(P)-binding domain"/>
    <property type="match status" value="1"/>
</dbReference>
<feature type="chain" id="PRO_5014156906" evidence="9">
    <location>
        <begin position="31"/>
        <end position="496"/>
    </location>
</feature>